<keyword evidence="2" id="KW-1185">Reference proteome</keyword>
<accession>A0A418R7U2</accession>
<organism evidence="1 2">
    <name type="scientific">Hymenobacter rubripertinctus</name>
    <dbReference type="NCBI Taxonomy" id="2029981"/>
    <lineage>
        <taxon>Bacteria</taxon>
        <taxon>Pseudomonadati</taxon>
        <taxon>Bacteroidota</taxon>
        <taxon>Cytophagia</taxon>
        <taxon>Cytophagales</taxon>
        <taxon>Hymenobacteraceae</taxon>
        <taxon>Hymenobacter</taxon>
    </lineage>
</organism>
<proteinExistence type="predicted"/>
<reference evidence="1 2" key="1">
    <citation type="submission" date="2018-09" db="EMBL/GenBank/DDBJ databases">
        <authorList>
            <person name="Zeman M."/>
            <person name="Pardy F."/>
        </authorList>
    </citation>
    <scope>NUCLEOTIDE SEQUENCE [LARGE SCALE GENOMIC DNA]</scope>
    <source>
        <strain evidence="1 2">CCM 8852</strain>
    </source>
</reference>
<dbReference type="Proteomes" id="UP000284250">
    <property type="component" value="Unassembled WGS sequence"/>
</dbReference>
<dbReference type="EMBL" id="QYCN01000003">
    <property type="protein sequence ID" value="RIY13361.1"/>
    <property type="molecule type" value="Genomic_DNA"/>
</dbReference>
<sequence>MSLVISYEECLQYVQNELNSFMHGELKPWTERQQLNYSMIVNVKNGRVPRPIPKLVQKIMGVFGFHLEARRIRQEDRFVAEYTLVDADEIKAFCSQSV</sequence>
<reference evidence="1 2" key="2">
    <citation type="submission" date="2019-01" db="EMBL/GenBank/DDBJ databases">
        <title>Hymenobacter humicola sp. nov., isolated from soils in Antarctica.</title>
        <authorList>
            <person name="Sedlacek I."/>
            <person name="Holochova P."/>
            <person name="Kralova S."/>
            <person name="Pantucek R."/>
            <person name="Stankova E."/>
            <person name="Vrbovska V."/>
            <person name="Kristofova L."/>
            <person name="Svec P."/>
            <person name="Busse H.-J."/>
        </authorList>
    </citation>
    <scope>NUCLEOTIDE SEQUENCE [LARGE SCALE GENOMIC DNA]</scope>
    <source>
        <strain evidence="1 2">CCM 8852</strain>
    </source>
</reference>
<protein>
    <submittedName>
        <fullName evidence="1">Uncharacterized protein</fullName>
    </submittedName>
</protein>
<evidence type="ECO:0000313" key="2">
    <source>
        <dbReference type="Proteomes" id="UP000284250"/>
    </source>
</evidence>
<dbReference type="AlphaFoldDB" id="A0A418R7U2"/>
<dbReference type="RefSeq" id="WP_119654245.1">
    <property type="nucleotide sequence ID" value="NZ_JBHUOI010000002.1"/>
</dbReference>
<name>A0A418R7U2_9BACT</name>
<dbReference type="OrthoDB" id="893301at2"/>
<gene>
    <name evidence="1" type="ORF">D0T11_02700</name>
</gene>
<evidence type="ECO:0000313" key="1">
    <source>
        <dbReference type="EMBL" id="RIY13361.1"/>
    </source>
</evidence>
<comment type="caution">
    <text evidence="1">The sequence shown here is derived from an EMBL/GenBank/DDBJ whole genome shotgun (WGS) entry which is preliminary data.</text>
</comment>